<dbReference type="GO" id="GO:0051536">
    <property type="term" value="F:iron-sulfur cluster binding"/>
    <property type="evidence" value="ECO:0007669"/>
    <property type="project" value="UniProtKB-KW"/>
</dbReference>
<dbReference type="InterPro" id="IPR017900">
    <property type="entry name" value="4Fe4S_Fe_S_CS"/>
</dbReference>
<evidence type="ECO:0000313" key="6">
    <source>
        <dbReference type="Proteomes" id="UP000824073"/>
    </source>
</evidence>
<gene>
    <name evidence="5" type="ORF">IAB67_01305</name>
</gene>
<feature type="domain" description="4Fe-4S ferredoxin-type" evidence="4">
    <location>
        <begin position="210"/>
        <end position="240"/>
    </location>
</feature>
<dbReference type="SUPFAM" id="SSF54862">
    <property type="entry name" value="4Fe-4S ferredoxins"/>
    <property type="match status" value="1"/>
</dbReference>
<evidence type="ECO:0000256" key="2">
    <source>
        <dbReference type="ARBA" id="ARBA00023004"/>
    </source>
</evidence>
<comment type="caution">
    <text evidence="5">The sequence shown here is derived from an EMBL/GenBank/DDBJ whole genome shotgun (WGS) entry which is preliminary data.</text>
</comment>
<dbReference type="PANTHER" id="PTHR42827">
    <property type="entry name" value="IRON-SULFUR CLUSTER-BINDING PROTEIN-RELATED"/>
    <property type="match status" value="1"/>
</dbReference>
<dbReference type="InterPro" id="IPR017896">
    <property type="entry name" value="4Fe4S_Fe-S-bd"/>
</dbReference>
<dbReference type="GO" id="GO:0046872">
    <property type="term" value="F:metal ion binding"/>
    <property type="evidence" value="ECO:0007669"/>
    <property type="project" value="UniProtKB-KW"/>
</dbReference>
<evidence type="ECO:0000313" key="5">
    <source>
        <dbReference type="EMBL" id="HIU42916.1"/>
    </source>
</evidence>
<name>A0A9D1IUC6_9CLOT</name>
<keyword evidence="1" id="KW-0479">Metal-binding</keyword>
<reference evidence="5" key="1">
    <citation type="submission" date="2020-10" db="EMBL/GenBank/DDBJ databases">
        <authorList>
            <person name="Gilroy R."/>
        </authorList>
    </citation>
    <scope>NUCLEOTIDE SEQUENCE</scope>
    <source>
        <strain evidence="5">CHK191-8634</strain>
    </source>
</reference>
<dbReference type="PROSITE" id="PS51379">
    <property type="entry name" value="4FE4S_FER_2"/>
    <property type="match status" value="1"/>
</dbReference>
<dbReference type="Gene3D" id="3.30.70.20">
    <property type="match status" value="1"/>
</dbReference>
<evidence type="ECO:0000259" key="4">
    <source>
        <dbReference type="PROSITE" id="PS51379"/>
    </source>
</evidence>
<sequence>MNREQLSAWLHAHFTAHEGNVITKEQAIRLELAGLRIYDEPLIGVGVAADPLFSAFKRDGVIGPWYMGPDEWLPGAQAVVSLFFPFTDEVRKSNAGDPGETSAEWLHGRIEGQAFLSGMLSDLCRWLCGQGVGVCAPSIDPRFASIGNGKSRLNDPRIPAGAFGSNWSERHAAFVCGLGTFGLSRGLITKKGIAGRFGSVIVDCALEPDVRPYTDIYEYCTRCGACVSRCPVHAISLEAGKKHLPCSNYLDETMQRYAPRYGCGKCQTAVPCQSGIPGR</sequence>
<dbReference type="EMBL" id="DVMR01000014">
    <property type="protein sequence ID" value="HIU42916.1"/>
    <property type="molecule type" value="Genomic_DNA"/>
</dbReference>
<evidence type="ECO:0000256" key="1">
    <source>
        <dbReference type="ARBA" id="ARBA00022723"/>
    </source>
</evidence>
<evidence type="ECO:0000256" key="3">
    <source>
        <dbReference type="ARBA" id="ARBA00023014"/>
    </source>
</evidence>
<keyword evidence="2" id="KW-0408">Iron</keyword>
<dbReference type="Proteomes" id="UP000824073">
    <property type="component" value="Unassembled WGS sequence"/>
</dbReference>
<dbReference type="Pfam" id="PF00037">
    <property type="entry name" value="Fer4"/>
    <property type="match status" value="1"/>
</dbReference>
<accession>A0A9D1IUC6</accession>
<reference evidence="5" key="2">
    <citation type="journal article" date="2021" name="PeerJ">
        <title>Extensive microbial diversity within the chicken gut microbiome revealed by metagenomics and culture.</title>
        <authorList>
            <person name="Gilroy R."/>
            <person name="Ravi A."/>
            <person name="Getino M."/>
            <person name="Pursley I."/>
            <person name="Horton D.L."/>
            <person name="Alikhan N.F."/>
            <person name="Baker D."/>
            <person name="Gharbi K."/>
            <person name="Hall N."/>
            <person name="Watson M."/>
            <person name="Adriaenssens E.M."/>
            <person name="Foster-Nyarko E."/>
            <person name="Jarju S."/>
            <person name="Secka A."/>
            <person name="Antonio M."/>
            <person name="Oren A."/>
            <person name="Chaudhuri R.R."/>
            <person name="La Ragione R."/>
            <person name="Hildebrand F."/>
            <person name="Pallen M.J."/>
        </authorList>
    </citation>
    <scope>NUCLEOTIDE SEQUENCE</scope>
    <source>
        <strain evidence="5">CHK191-8634</strain>
    </source>
</reference>
<dbReference type="PANTHER" id="PTHR42827:SF1">
    <property type="entry name" value="IRON-SULFUR CLUSTER-BINDING PROTEIN"/>
    <property type="match status" value="1"/>
</dbReference>
<organism evidence="5 6">
    <name type="scientific">Candidatus Ventrousia excrementavium</name>
    <dbReference type="NCBI Taxonomy" id="2840961"/>
    <lineage>
        <taxon>Bacteria</taxon>
        <taxon>Bacillati</taxon>
        <taxon>Bacillota</taxon>
        <taxon>Clostridia</taxon>
        <taxon>Eubacteriales</taxon>
        <taxon>Clostridiaceae</taxon>
        <taxon>Clostridiaceae incertae sedis</taxon>
        <taxon>Candidatus Ventrousia</taxon>
    </lineage>
</organism>
<dbReference type="AlphaFoldDB" id="A0A9D1IUC6"/>
<dbReference type="PROSITE" id="PS00198">
    <property type="entry name" value="4FE4S_FER_1"/>
    <property type="match status" value="1"/>
</dbReference>
<proteinExistence type="predicted"/>
<protein>
    <submittedName>
        <fullName evidence="5">4Fe-4S binding protein</fullName>
    </submittedName>
</protein>
<keyword evidence="3" id="KW-0411">Iron-sulfur</keyword>